<keyword evidence="6 7" id="KW-0472">Membrane</keyword>
<dbReference type="AlphaFoldDB" id="B8I8V8"/>
<keyword evidence="5 7" id="KW-1133">Transmembrane helix</keyword>
<dbReference type="Pfam" id="PF00528">
    <property type="entry name" value="BPD_transp_1"/>
    <property type="match status" value="1"/>
</dbReference>
<dbReference type="PANTHER" id="PTHR30193:SF37">
    <property type="entry name" value="INNER MEMBRANE ABC TRANSPORTER PERMEASE PROTEIN YCJO"/>
    <property type="match status" value="1"/>
</dbReference>
<dbReference type="SUPFAM" id="SSF161098">
    <property type="entry name" value="MetI-like"/>
    <property type="match status" value="1"/>
</dbReference>
<gene>
    <name evidence="9" type="ordered locus">Ccel_2996</name>
</gene>
<evidence type="ECO:0000256" key="6">
    <source>
        <dbReference type="ARBA" id="ARBA00023136"/>
    </source>
</evidence>
<comment type="subcellular location">
    <subcellularLocation>
        <location evidence="1 7">Cell membrane</location>
        <topology evidence="1 7">Multi-pass membrane protein</topology>
    </subcellularLocation>
</comment>
<dbReference type="InterPro" id="IPR051393">
    <property type="entry name" value="ABC_transporter_permease"/>
</dbReference>
<feature type="transmembrane region" description="Helical" evidence="7">
    <location>
        <begin position="109"/>
        <end position="130"/>
    </location>
</feature>
<dbReference type="GO" id="GO:0055085">
    <property type="term" value="P:transmembrane transport"/>
    <property type="evidence" value="ECO:0007669"/>
    <property type="project" value="InterPro"/>
</dbReference>
<dbReference type="PANTHER" id="PTHR30193">
    <property type="entry name" value="ABC TRANSPORTER PERMEASE PROTEIN"/>
    <property type="match status" value="1"/>
</dbReference>
<evidence type="ECO:0000256" key="7">
    <source>
        <dbReference type="RuleBase" id="RU363032"/>
    </source>
</evidence>
<dbReference type="HOGENOM" id="CLU_016047_0_0_9"/>
<dbReference type="PROSITE" id="PS50928">
    <property type="entry name" value="ABC_TM1"/>
    <property type="match status" value="1"/>
</dbReference>
<sequence precursor="true">MFSNLSYKVQKRIIIVAFLIIPLLLLAVFSYFPALNLFYYSLTKWDGISKTKEFVGLRNYVDLFSKQENFIVFKNSLYYLGGSVIQIGLALYFSSILSYKVRFKSFFKGVLFFPYLLNGVAVSFMFMLFFRPEGTMDSLITAIGLGAYTQKWLGNPGIINFSLVAVSIWRFFGYNFILFSGAIQSVPAEMYEATEIDGANRFQQFWYVTLPFIKRVIELNVILSISGSISAFEVPYIMTGGSNGSMTFVIRTVESAFKWRKYGLASAMGIVLLIIVVLTTLLQKKLFGDNKEVDA</sequence>
<feature type="transmembrane region" description="Helical" evidence="7">
    <location>
        <begin position="262"/>
        <end position="282"/>
    </location>
</feature>
<dbReference type="eggNOG" id="COG1175">
    <property type="taxonomic scope" value="Bacteria"/>
</dbReference>
<keyword evidence="10" id="KW-1185">Reference proteome</keyword>
<evidence type="ECO:0000313" key="9">
    <source>
        <dbReference type="EMBL" id="ACL77290.1"/>
    </source>
</evidence>
<dbReference type="KEGG" id="cce:Ccel_2996"/>
<dbReference type="STRING" id="394503.Ccel_2996"/>
<dbReference type="OrthoDB" id="1737794at2"/>
<evidence type="ECO:0000256" key="3">
    <source>
        <dbReference type="ARBA" id="ARBA00022475"/>
    </source>
</evidence>
<evidence type="ECO:0000256" key="4">
    <source>
        <dbReference type="ARBA" id="ARBA00022692"/>
    </source>
</evidence>
<dbReference type="InterPro" id="IPR000515">
    <property type="entry name" value="MetI-like"/>
</dbReference>
<evidence type="ECO:0000256" key="1">
    <source>
        <dbReference type="ARBA" id="ARBA00004651"/>
    </source>
</evidence>
<evidence type="ECO:0000256" key="2">
    <source>
        <dbReference type="ARBA" id="ARBA00022448"/>
    </source>
</evidence>
<feature type="transmembrane region" description="Helical" evidence="7">
    <location>
        <begin position="12"/>
        <end position="32"/>
    </location>
</feature>
<name>B8I8V8_RUMCH</name>
<dbReference type="CDD" id="cd06261">
    <property type="entry name" value="TM_PBP2"/>
    <property type="match status" value="1"/>
</dbReference>
<reference evidence="9 10" key="1">
    <citation type="submission" date="2009-01" db="EMBL/GenBank/DDBJ databases">
        <title>Complete sequence of Clostridium cellulolyticum H10.</title>
        <authorList>
            <consortium name="US DOE Joint Genome Institute"/>
            <person name="Lucas S."/>
            <person name="Copeland A."/>
            <person name="Lapidus A."/>
            <person name="Glavina del Rio T."/>
            <person name="Dalin E."/>
            <person name="Tice H."/>
            <person name="Bruce D."/>
            <person name="Goodwin L."/>
            <person name="Pitluck S."/>
            <person name="Chertkov O."/>
            <person name="Saunders E."/>
            <person name="Brettin T."/>
            <person name="Detter J.C."/>
            <person name="Han C."/>
            <person name="Larimer F."/>
            <person name="Land M."/>
            <person name="Hauser L."/>
            <person name="Kyrpides N."/>
            <person name="Ivanova N."/>
            <person name="Zhou J."/>
            <person name="Richardson P."/>
        </authorList>
    </citation>
    <scope>NUCLEOTIDE SEQUENCE [LARGE SCALE GENOMIC DNA]</scope>
    <source>
        <strain evidence="10">ATCC 35319 / DSM 5812 / JCM 6584 / H10</strain>
    </source>
</reference>
<feature type="transmembrane region" description="Helical" evidence="7">
    <location>
        <begin position="158"/>
        <end position="177"/>
    </location>
</feature>
<keyword evidence="4 7" id="KW-0812">Transmembrane</keyword>
<dbReference type="EMBL" id="CP001348">
    <property type="protein sequence ID" value="ACL77290.1"/>
    <property type="molecule type" value="Genomic_DNA"/>
</dbReference>
<evidence type="ECO:0000259" key="8">
    <source>
        <dbReference type="PROSITE" id="PS50928"/>
    </source>
</evidence>
<keyword evidence="2 7" id="KW-0813">Transport</keyword>
<dbReference type="GO" id="GO:0005886">
    <property type="term" value="C:plasma membrane"/>
    <property type="evidence" value="ECO:0007669"/>
    <property type="project" value="UniProtKB-SubCell"/>
</dbReference>
<organism evidence="9 10">
    <name type="scientific">Ruminiclostridium cellulolyticum (strain ATCC 35319 / DSM 5812 / JCM 6584 / H10)</name>
    <name type="common">Clostridium cellulolyticum</name>
    <dbReference type="NCBI Taxonomy" id="394503"/>
    <lineage>
        <taxon>Bacteria</taxon>
        <taxon>Bacillati</taxon>
        <taxon>Bacillota</taxon>
        <taxon>Clostridia</taxon>
        <taxon>Eubacteriales</taxon>
        <taxon>Oscillospiraceae</taxon>
        <taxon>Ruminiclostridium</taxon>
    </lineage>
</organism>
<feature type="transmembrane region" description="Helical" evidence="7">
    <location>
        <begin position="77"/>
        <end position="97"/>
    </location>
</feature>
<dbReference type="InterPro" id="IPR035906">
    <property type="entry name" value="MetI-like_sf"/>
</dbReference>
<accession>B8I8V8</accession>
<dbReference type="RefSeq" id="WP_015926349.1">
    <property type="nucleotide sequence ID" value="NC_011898.1"/>
</dbReference>
<keyword evidence="3" id="KW-1003">Cell membrane</keyword>
<protein>
    <submittedName>
        <fullName evidence="9">Binding-protein-dependent transport systems inner membrane component</fullName>
    </submittedName>
</protein>
<comment type="similarity">
    <text evidence="7">Belongs to the binding-protein-dependent transport system permease family.</text>
</comment>
<feature type="domain" description="ABC transmembrane type-1" evidence="8">
    <location>
        <begin position="72"/>
        <end position="283"/>
    </location>
</feature>
<proteinExistence type="inferred from homology"/>
<evidence type="ECO:0000256" key="5">
    <source>
        <dbReference type="ARBA" id="ARBA00022989"/>
    </source>
</evidence>
<evidence type="ECO:0000313" key="10">
    <source>
        <dbReference type="Proteomes" id="UP000001349"/>
    </source>
</evidence>
<dbReference type="Proteomes" id="UP000001349">
    <property type="component" value="Chromosome"/>
</dbReference>
<dbReference type="Gene3D" id="1.10.3720.10">
    <property type="entry name" value="MetI-like"/>
    <property type="match status" value="1"/>
</dbReference>